<dbReference type="GO" id="GO:0005874">
    <property type="term" value="C:microtubule"/>
    <property type="evidence" value="ECO:0007669"/>
    <property type="project" value="UniProtKB-KW"/>
</dbReference>
<keyword evidence="3" id="KW-0963">Cytoplasm</keyword>
<dbReference type="InterPro" id="IPR036872">
    <property type="entry name" value="CH_dom_sf"/>
</dbReference>
<dbReference type="PANTHER" id="PTHR18947">
    <property type="entry name" value="HOOK PROTEINS"/>
    <property type="match status" value="1"/>
</dbReference>
<keyword evidence="8" id="KW-1185">Reference proteome</keyword>
<comment type="similarity">
    <text evidence="2">Belongs to the hook family.</text>
</comment>
<evidence type="ECO:0000256" key="1">
    <source>
        <dbReference type="ARBA" id="ARBA00004245"/>
    </source>
</evidence>
<accession>A0A6S7GDF3</accession>
<dbReference type="PROSITE" id="PS50021">
    <property type="entry name" value="CH"/>
    <property type="match status" value="1"/>
</dbReference>
<dbReference type="FunFam" id="1.10.418.10:FF:000024">
    <property type="entry name" value="Hook homolog 3 (Drosophila)"/>
    <property type="match status" value="1"/>
</dbReference>
<protein>
    <submittedName>
        <fullName evidence="7">Uncharacterized protein</fullName>
    </submittedName>
</protein>
<dbReference type="GO" id="GO:0005813">
    <property type="term" value="C:centrosome"/>
    <property type="evidence" value="ECO:0007669"/>
    <property type="project" value="TreeGrafter"/>
</dbReference>
<dbReference type="OrthoDB" id="10254988at2759"/>
<keyword evidence="5" id="KW-0175">Coiled coil</keyword>
<dbReference type="EMBL" id="CACRXK020001539">
    <property type="protein sequence ID" value="CAB3989715.1"/>
    <property type="molecule type" value="Genomic_DNA"/>
</dbReference>
<evidence type="ECO:0000256" key="5">
    <source>
        <dbReference type="ARBA" id="ARBA00023054"/>
    </source>
</evidence>
<dbReference type="InterPro" id="IPR001715">
    <property type="entry name" value="CH_dom"/>
</dbReference>
<keyword evidence="4" id="KW-0493">Microtubule</keyword>
<comment type="caution">
    <text evidence="7">The sequence shown here is derived from an EMBL/GenBank/DDBJ whole genome shotgun (WGS) entry which is preliminary data.</text>
</comment>
<dbReference type="Gene3D" id="1.10.418.10">
    <property type="entry name" value="Calponin-like domain"/>
    <property type="match status" value="1"/>
</dbReference>
<dbReference type="Pfam" id="PF19047">
    <property type="entry name" value="HOOK_N"/>
    <property type="match status" value="1"/>
</dbReference>
<evidence type="ECO:0000256" key="4">
    <source>
        <dbReference type="ARBA" id="ARBA00022701"/>
    </source>
</evidence>
<dbReference type="AlphaFoldDB" id="A0A6S7GDF3"/>
<dbReference type="GO" id="GO:0005737">
    <property type="term" value="C:cytoplasm"/>
    <property type="evidence" value="ECO:0007669"/>
    <property type="project" value="TreeGrafter"/>
</dbReference>
<proteinExistence type="inferred from homology"/>
<reference evidence="7" key="1">
    <citation type="submission" date="2020-04" db="EMBL/GenBank/DDBJ databases">
        <authorList>
            <person name="Alioto T."/>
            <person name="Alioto T."/>
            <person name="Gomez Garrido J."/>
        </authorList>
    </citation>
    <scope>NUCLEOTIDE SEQUENCE</scope>
    <source>
        <strain evidence="7">A484AB</strain>
    </source>
</reference>
<dbReference type="Proteomes" id="UP001152795">
    <property type="component" value="Unassembled WGS sequence"/>
</dbReference>
<dbReference type="InterPro" id="IPR043936">
    <property type="entry name" value="HOOK_N"/>
</dbReference>
<evidence type="ECO:0000313" key="8">
    <source>
        <dbReference type="Proteomes" id="UP001152795"/>
    </source>
</evidence>
<dbReference type="GO" id="GO:0031122">
    <property type="term" value="P:cytoplasmic microtubule organization"/>
    <property type="evidence" value="ECO:0007669"/>
    <property type="project" value="TreeGrafter"/>
</dbReference>
<gene>
    <name evidence="7" type="ORF">PACLA_8A016416</name>
</gene>
<sequence length="1248" mass="146125">MEVDRSTQVLKAPLVLWVRTFNATALADLTDLVDGYALNQIMTEIDPTFFGMTFVHSNVFGDINLRVHNLEHLLRSMKNYYKEKLQQVIVMDTPDVFVMANDPESDESIDELNKILLLILGCAVQCERKEFFVEKITTMDESIQEELVVHIREITEKLDKVFSFHEVATLSHDELLSYCERMYDQMILLVDQRDSTAEEMHQLLADRSFMSKEVNENVSRVSSPPLSPTNSEFILAEKAKLRRATEELEEKNLLIQELRDELESNKVTLEKLLQENKSLSEMSRFVNAYRDQLDVLKIKAEKANKLENEILKYKEKLMEMDVLKKRKEELEEQNEILYNTKVVLEKQINTLNPKADKLVETERQVGRLKKDLKDVNEEKRALQTRNKYLLDENAVLLLDVQNSSSEVSSLNLELNMMKGKEDAGEGTCLANEYNQISSTQLLKLENENHRLKVMIAELTQHKSTAVPQAIVPEEEVQSEAYEQTTEHVEGVSEEAEVRVVERHSSMRKTLPGKELSVVREKLKQKEEFANKISESLSAMEQENSELQDRIQQVMNQKRRSDQLIQRKGEDVTELERRLEEVSAERQKCEAILRQKSREINELTNSLSELKEDKERSVEAAEKKTKDLHDLKERMDVLLSEKENMGDNLTTKDKKLVDLENRLQRVHEANTELAETLESQRDKITSQEKRVAEVMSSAKEEERKYSETIREKDKRVKEFERRISQLIEVESELERLNYQLKQKDRKSDGFLKTIEDKDQEIVQLENRLEDASSTNNKLIYNLDLRDKKVESLEQRLEKAESKAEKQESNDDRARREVLETKDDKILELESRLEDALTNCKKLQHTLKVKDEKIVSLETRLEDAHVFELECNKMTKSLDEKKIRIAQLESRLDEVSGESHKLSCDLQLKETKVKALEERVRILEGEKHENEVIRRSLKEKEDNVVFLGEKLKSCMEELAVLENRIEEANSQNRKLQHSVKMKEERIVNLETSVLELEEVTSHSQKMKQIIQQKEEKIRAMEQKVDEYEEASRQCERLTQKLTDQEERTTVLNNRMSELEEHENNNKRLKLMVTQKDDRVKYLEQSLQDTQIKCTNLENEIAKVHSKYEEKVKRSLEDVDTHRIRRNESVRRREEQIKSLEKSRSKLETVLHAQEGHIQSLQDRLEGSVSDRNKLGTNISKKEAIINQLETKILELEESTGETKKSNELIKKKDETIKRYEDRVREVELVLARTKTTNREKDEKIDALQKR</sequence>
<comment type="subcellular location">
    <subcellularLocation>
        <location evidence="1">Cytoplasm</location>
        <location evidence="1">Cytoskeleton</location>
    </subcellularLocation>
</comment>
<dbReference type="GO" id="GO:0030705">
    <property type="term" value="P:cytoskeleton-dependent intracellular transport"/>
    <property type="evidence" value="ECO:0007669"/>
    <property type="project" value="InterPro"/>
</dbReference>
<name>A0A6S7GDF3_PARCT</name>
<evidence type="ECO:0000256" key="6">
    <source>
        <dbReference type="ARBA" id="ARBA00023212"/>
    </source>
</evidence>
<dbReference type="GO" id="GO:0008017">
    <property type="term" value="F:microtubule binding"/>
    <property type="evidence" value="ECO:0007669"/>
    <property type="project" value="TreeGrafter"/>
</dbReference>
<evidence type="ECO:0000313" key="7">
    <source>
        <dbReference type="EMBL" id="CAB3989715.1"/>
    </source>
</evidence>
<evidence type="ECO:0000256" key="3">
    <source>
        <dbReference type="ARBA" id="ARBA00022490"/>
    </source>
</evidence>
<dbReference type="CDD" id="cd22223">
    <property type="entry name" value="HkD_HkRP"/>
    <property type="match status" value="1"/>
</dbReference>
<evidence type="ECO:0000256" key="2">
    <source>
        <dbReference type="ARBA" id="ARBA00006946"/>
    </source>
</evidence>
<dbReference type="PANTHER" id="PTHR18947:SF28">
    <property type="entry name" value="GIRDIN, ISOFORM A"/>
    <property type="match status" value="1"/>
</dbReference>
<organism evidence="7 8">
    <name type="scientific">Paramuricea clavata</name>
    <name type="common">Red gorgonian</name>
    <name type="synonym">Violescent sea-whip</name>
    <dbReference type="NCBI Taxonomy" id="317549"/>
    <lineage>
        <taxon>Eukaryota</taxon>
        <taxon>Metazoa</taxon>
        <taxon>Cnidaria</taxon>
        <taxon>Anthozoa</taxon>
        <taxon>Octocorallia</taxon>
        <taxon>Malacalcyonacea</taxon>
        <taxon>Plexauridae</taxon>
        <taxon>Paramuricea</taxon>
    </lineage>
</organism>
<dbReference type="SUPFAM" id="SSF116907">
    <property type="entry name" value="Hook domain"/>
    <property type="match status" value="1"/>
</dbReference>
<dbReference type="GO" id="GO:0051959">
    <property type="term" value="F:dynein light intermediate chain binding"/>
    <property type="evidence" value="ECO:0007669"/>
    <property type="project" value="TreeGrafter"/>
</dbReference>
<keyword evidence="6" id="KW-0206">Cytoskeleton</keyword>